<name>A0ABV7IB83_9RHOB</name>
<dbReference type="SUPFAM" id="SSF53474">
    <property type="entry name" value="alpha/beta-Hydrolases"/>
    <property type="match status" value="1"/>
</dbReference>
<keyword evidence="1" id="KW-0812">Transmembrane</keyword>
<feature type="transmembrane region" description="Helical" evidence="1">
    <location>
        <begin position="154"/>
        <end position="172"/>
    </location>
</feature>
<feature type="transmembrane region" description="Helical" evidence="1">
    <location>
        <begin position="118"/>
        <end position="142"/>
    </location>
</feature>
<sequence length="396" mass="43753">MTRPFRRRVFYLPGFDPMPPRRYRELFRQEARKQAKVSGFDLAMEKPGKGAGFGWQTHARFPGGEARTRFDVLVWSDLVQASMKGGILTTYAQLVRTAWIYIASGALRRLMRLRRGPVLAALYPVVVLVLQLIAAILAALLAGWTAMDLTGQGWLAAILGIVAAWGVLSLAASQDHRLFAYYLMHDYAFTASLRGAYPPELEKRLARFTDRVADALAEDVDEVLVVGHSSGAYLAVSLMADLLRRDVGPHRPALTLLTLGHVVPMASFLPGAQRLRADLAFLSERPELFWLDVTAPGDPCSFALCDPVAVSGVAGPGQRWPLVISAAFSHTLSPRLQRDLRWRWFRLHLQYLCAFDRPGDYDYFAITAGPCALSDRFAARKPSPGRIAVPVGPGLP</sequence>
<accession>A0ABV7IB83</accession>
<dbReference type="InterPro" id="IPR029058">
    <property type="entry name" value="AB_hydrolase_fold"/>
</dbReference>
<dbReference type="RefSeq" id="WP_207468386.1">
    <property type="nucleotide sequence ID" value="NZ_JAFNAW010000020.1"/>
</dbReference>
<comment type="caution">
    <text evidence="2">The sequence shown here is derived from an EMBL/GenBank/DDBJ whole genome shotgun (WGS) entry which is preliminary data.</text>
</comment>
<evidence type="ECO:0000256" key="1">
    <source>
        <dbReference type="SAM" id="Phobius"/>
    </source>
</evidence>
<evidence type="ECO:0000313" key="3">
    <source>
        <dbReference type="Proteomes" id="UP001595557"/>
    </source>
</evidence>
<dbReference type="Gene3D" id="3.40.50.1820">
    <property type="entry name" value="alpha/beta hydrolase"/>
    <property type="match status" value="1"/>
</dbReference>
<gene>
    <name evidence="2" type="ORF">ACFOD7_07450</name>
</gene>
<proteinExistence type="predicted"/>
<organism evidence="2 3">
    <name type="scientific">Paracoccus fontiphilus</name>
    <dbReference type="NCBI Taxonomy" id="1815556"/>
    <lineage>
        <taxon>Bacteria</taxon>
        <taxon>Pseudomonadati</taxon>
        <taxon>Pseudomonadota</taxon>
        <taxon>Alphaproteobacteria</taxon>
        <taxon>Rhodobacterales</taxon>
        <taxon>Paracoccaceae</taxon>
        <taxon>Paracoccus</taxon>
    </lineage>
</organism>
<dbReference type="EMBL" id="JBHRTE010000035">
    <property type="protein sequence ID" value="MFC3167879.1"/>
    <property type="molecule type" value="Genomic_DNA"/>
</dbReference>
<keyword evidence="1" id="KW-1133">Transmembrane helix</keyword>
<keyword evidence="1" id="KW-0472">Membrane</keyword>
<evidence type="ECO:0000313" key="2">
    <source>
        <dbReference type="EMBL" id="MFC3167879.1"/>
    </source>
</evidence>
<protein>
    <recommendedName>
        <fullName evidence="4">Lipase (Class 3)</fullName>
    </recommendedName>
</protein>
<dbReference type="Proteomes" id="UP001595557">
    <property type="component" value="Unassembled WGS sequence"/>
</dbReference>
<keyword evidence="3" id="KW-1185">Reference proteome</keyword>
<reference evidence="3" key="1">
    <citation type="journal article" date="2019" name="Int. J. Syst. Evol. Microbiol.">
        <title>The Global Catalogue of Microorganisms (GCM) 10K type strain sequencing project: providing services to taxonomists for standard genome sequencing and annotation.</title>
        <authorList>
            <consortium name="The Broad Institute Genomics Platform"/>
            <consortium name="The Broad Institute Genome Sequencing Center for Infectious Disease"/>
            <person name="Wu L."/>
            <person name="Ma J."/>
        </authorList>
    </citation>
    <scope>NUCLEOTIDE SEQUENCE [LARGE SCALE GENOMIC DNA]</scope>
    <source>
        <strain evidence="3">KCTC 52239</strain>
    </source>
</reference>
<evidence type="ECO:0008006" key="4">
    <source>
        <dbReference type="Google" id="ProtNLM"/>
    </source>
</evidence>